<keyword evidence="2" id="KW-0808">Transferase</keyword>
<dbReference type="OrthoDB" id="7844at2157"/>
<dbReference type="Gene3D" id="3.30.720.110">
    <property type="match status" value="1"/>
</dbReference>
<protein>
    <submittedName>
        <fullName evidence="2">3-demethylubiquinone-9 3-methyltransferase</fullName>
    </submittedName>
</protein>
<dbReference type="STRING" id="679901.Mzhil_1332"/>
<keyword evidence="2" id="KW-0830">Ubiquinone</keyword>
<keyword evidence="2" id="KW-0489">Methyltransferase</keyword>
<gene>
    <name evidence="2" type="ordered locus">Mzhil_1332</name>
</gene>
<name>F7XNC9_METZD</name>
<dbReference type="AlphaFoldDB" id="F7XNC9"/>
<dbReference type="InterPro" id="IPR029068">
    <property type="entry name" value="Glyas_Bleomycin-R_OHBP_Dase"/>
</dbReference>
<dbReference type="PANTHER" id="PTHR33990">
    <property type="entry name" value="PROTEIN YJDN-RELATED"/>
    <property type="match status" value="1"/>
</dbReference>
<dbReference type="GO" id="GO:0008168">
    <property type="term" value="F:methyltransferase activity"/>
    <property type="evidence" value="ECO:0007669"/>
    <property type="project" value="UniProtKB-KW"/>
</dbReference>
<dbReference type="SUPFAM" id="SSF54593">
    <property type="entry name" value="Glyoxalase/Bleomycin resistance protein/Dihydroxybiphenyl dioxygenase"/>
    <property type="match status" value="2"/>
</dbReference>
<dbReference type="Gene3D" id="3.30.720.100">
    <property type="match status" value="1"/>
</dbReference>
<dbReference type="Pfam" id="PF06983">
    <property type="entry name" value="3-dmu-9_3-mt"/>
    <property type="match status" value="2"/>
</dbReference>
<dbReference type="CDD" id="cd06588">
    <property type="entry name" value="PhnB_like"/>
    <property type="match status" value="2"/>
</dbReference>
<keyword evidence="3" id="KW-1185">Reference proteome</keyword>
<sequence>MQKISPHLWFDKEAVQAAEFYTGLIENSKIKDITTLQNTPSGTAETVTIELAGQEFMLLSAGPLFKFNPSISFIIACKTIEEVDSLWNKLADGGTELMPLDSYDFSEKYGWIEDKFGVSWQLIYVDDYGAMDTQKITPTLLFTGDQCGKADEAISYYTSVFSNSKIGDIYRYGPDEEPDKEGTVKHAGFVIEGQEFAAMDSALAHAFNFNEAISFIVYCKTQKEIDYYWDKLSAVPEAEQCGWLKDKFGVSWQIIPTAMKEMMKTKDPEKMKRVTEAFLKMKKFDIEELKRAYEGKI</sequence>
<dbReference type="EMBL" id="CP002101">
    <property type="protein sequence ID" value="AEH61179.1"/>
    <property type="molecule type" value="Genomic_DNA"/>
</dbReference>
<dbReference type="Gene3D" id="3.10.180.10">
    <property type="entry name" value="2,3-Dihydroxybiphenyl 1,2-Dioxygenase, domain 1"/>
    <property type="match status" value="1"/>
</dbReference>
<dbReference type="KEGG" id="mzh:Mzhil_1332"/>
<dbReference type="RefSeq" id="WP_013898616.1">
    <property type="nucleotide sequence ID" value="NC_015676.1"/>
</dbReference>
<feature type="domain" description="PhnB-like" evidence="1">
    <location>
        <begin position="134"/>
        <end position="255"/>
    </location>
</feature>
<reference evidence="2 3" key="1">
    <citation type="submission" date="2010-07" db="EMBL/GenBank/DDBJ databases">
        <title>The complete genome of Methanosalsum zhilinae DSM 4017.</title>
        <authorList>
            <consortium name="US DOE Joint Genome Institute (JGI-PGF)"/>
            <person name="Lucas S."/>
            <person name="Copeland A."/>
            <person name="Lapidus A."/>
            <person name="Glavina del Rio T."/>
            <person name="Dalin E."/>
            <person name="Tice H."/>
            <person name="Bruce D."/>
            <person name="Goodwin L."/>
            <person name="Pitluck S."/>
            <person name="Kyrpides N."/>
            <person name="Mavromatis K."/>
            <person name="Ovchinnikova G."/>
            <person name="Daligault H."/>
            <person name="Detter J.C."/>
            <person name="Han C."/>
            <person name="Tapia R."/>
            <person name="Larimer F."/>
            <person name="Land M."/>
            <person name="Hauser L."/>
            <person name="Markowitz V."/>
            <person name="Cheng J.-F."/>
            <person name="Hugenholtz P."/>
            <person name="Woyke T."/>
            <person name="Wu D."/>
            <person name="Spring S."/>
            <person name="Schueler E."/>
            <person name="Brambilla E."/>
            <person name="Klenk H.-P."/>
            <person name="Eisen J.A."/>
        </authorList>
    </citation>
    <scope>NUCLEOTIDE SEQUENCE [LARGE SCALE GENOMIC DNA]</scope>
    <source>
        <strain evidence="3">DSM 4017 / NBRC 107636 / OCM 62 / WeN5</strain>
    </source>
</reference>
<accession>F7XNC9</accession>
<dbReference type="GeneID" id="10822968"/>
<evidence type="ECO:0000313" key="3">
    <source>
        <dbReference type="Proteomes" id="UP000006622"/>
    </source>
</evidence>
<dbReference type="InterPro" id="IPR028973">
    <property type="entry name" value="PhnB-like"/>
</dbReference>
<proteinExistence type="predicted"/>
<dbReference type="GO" id="GO:0032259">
    <property type="term" value="P:methylation"/>
    <property type="evidence" value="ECO:0007669"/>
    <property type="project" value="UniProtKB-KW"/>
</dbReference>
<dbReference type="HOGENOM" id="CLU_054535_0_0_2"/>
<evidence type="ECO:0000259" key="1">
    <source>
        <dbReference type="Pfam" id="PF06983"/>
    </source>
</evidence>
<dbReference type="PANTHER" id="PTHR33990:SF4">
    <property type="entry name" value="PHNB-LIKE DOMAIN-CONTAINING PROTEIN"/>
    <property type="match status" value="1"/>
</dbReference>
<organism evidence="2 3">
    <name type="scientific">Methanosalsum zhilinae (strain DSM 4017 / NBRC 107636 / OCM 62 / WeN5)</name>
    <name type="common">Methanohalophilus zhilinae</name>
    <dbReference type="NCBI Taxonomy" id="679901"/>
    <lineage>
        <taxon>Archaea</taxon>
        <taxon>Methanobacteriati</taxon>
        <taxon>Methanobacteriota</taxon>
        <taxon>Stenosarchaea group</taxon>
        <taxon>Methanomicrobia</taxon>
        <taxon>Methanosarcinales</taxon>
        <taxon>Methanosarcinaceae</taxon>
        <taxon>Methanosalsum</taxon>
    </lineage>
</organism>
<dbReference type="Proteomes" id="UP000006622">
    <property type="component" value="Chromosome"/>
</dbReference>
<feature type="domain" description="PhnB-like" evidence="1">
    <location>
        <begin position="2"/>
        <end position="123"/>
    </location>
</feature>
<evidence type="ECO:0000313" key="2">
    <source>
        <dbReference type="EMBL" id="AEH61179.1"/>
    </source>
</evidence>